<evidence type="ECO:0000259" key="6">
    <source>
        <dbReference type="Pfam" id="PF14759"/>
    </source>
</evidence>
<evidence type="ECO:0000256" key="3">
    <source>
        <dbReference type="ARBA" id="ARBA00022827"/>
    </source>
</evidence>
<evidence type="ECO:0000256" key="2">
    <source>
        <dbReference type="ARBA" id="ARBA00022630"/>
    </source>
</evidence>
<evidence type="ECO:0000256" key="1">
    <source>
        <dbReference type="ARBA" id="ARBA00001974"/>
    </source>
</evidence>
<dbReference type="PRINTS" id="PR00368">
    <property type="entry name" value="FADPNR"/>
</dbReference>
<dbReference type="AlphaFoldDB" id="A0A975S6A7"/>
<dbReference type="Pfam" id="PF14759">
    <property type="entry name" value="Reductase_C"/>
    <property type="match status" value="1"/>
</dbReference>
<dbReference type="InterPro" id="IPR023753">
    <property type="entry name" value="FAD/NAD-binding_dom"/>
</dbReference>
<proteinExistence type="predicted"/>
<name>A0A975S6A7_9MICC</name>
<dbReference type="PRINTS" id="PR00411">
    <property type="entry name" value="PNDRDTASEI"/>
</dbReference>
<dbReference type="Pfam" id="PF07992">
    <property type="entry name" value="Pyr_redox_2"/>
    <property type="match status" value="1"/>
</dbReference>
<dbReference type="Gene3D" id="3.30.390.30">
    <property type="match status" value="1"/>
</dbReference>
<keyword evidence="3" id="KW-0274">FAD</keyword>
<dbReference type="Gene3D" id="3.50.50.60">
    <property type="entry name" value="FAD/NAD(P)-binding domain"/>
    <property type="match status" value="2"/>
</dbReference>
<evidence type="ECO:0000256" key="4">
    <source>
        <dbReference type="ARBA" id="ARBA00023002"/>
    </source>
</evidence>
<dbReference type="Proteomes" id="UP000680588">
    <property type="component" value="Chromosome"/>
</dbReference>
<dbReference type="InterPro" id="IPR036188">
    <property type="entry name" value="FAD/NAD-bd_sf"/>
</dbReference>
<dbReference type="EMBL" id="CP076456">
    <property type="protein sequence ID" value="QWQ36617.1"/>
    <property type="molecule type" value="Genomic_DNA"/>
</dbReference>
<gene>
    <name evidence="7" type="ORF">KG104_02000</name>
</gene>
<dbReference type="SUPFAM" id="SSF51905">
    <property type="entry name" value="FAD/NAD(P)-binding domain"/>
    <property type="match status" value="1"/>
</dbReference>
<dbReference type="InterPro" id="IPR016156">
    <property type="entry name" value="FAD/NAD-linked_Rdtase_dimer_sf"/>
</dbReference>
<evidence type="ECO:0000259" key="5">
    <source>
        <dbReference type="Pfam" id="PF07992"/>
    </source>
</evidence>
<organism evidence="7 8">
    <name type="scientific">Arthrobacter sunyaminii</name>
    <dbReference type="NCBI Taxonomy" id="2816859"/>
    <lineage>
        <taxon>Bacteria</taxon>
        <taxon>Bacillati</taxon>
        <taxon>Actinomycetota</taxon>
        <taxon>Actinomycetes</taxon>
        <taxon>Micrococcales</taxon>
        <taxon>Micrococcaceae</taxon>
        <taxon>Arthrobacter</taxon>
    </lineage>
</organism>
<feature type="domain" description="Reductase C-terminal" evidence="6">
    <location>
        <begin position="329"/>
        <end position="401"/>
    </location>
</feature>
<keyword evidence="8" id="KW-1185">Reference proteome</keyword>
<dbReference type="PANTHER" id="PTHR43557:SF2">
    <property type="entry name" value="RIESKE DOMAIN-CONTAINING PROTEIN-RELATED"/>
    <property type="match status" value="1"/>
</dbReference>
<dbReference type="GO" id="GO:0016651">
    <property type="term" value="F:oxidoreductase activity, acting on NAD(P)H"/>
    <property type="evidence" value="ECO:0007669"/>
    <property type="project" value="TreeGrafter"/>
</dbReference>
<reference evidence="7" key="1">
    <citation type="submission" date="2021-06" db="EMBL/GenBank/DDBJ databases">
        <title>Novel species in genus Arthrobacter.</title>
        <authorList>
            <person name="Zhang G."/>
        </authorList>
    </citation>
    <scope>NUCLEOTIDE SEQUENCE</scope>
    <source>
        <strain evidence="7">Zg-ZUI122</strain>
    </source>
</reference>
<dbReference type="RefSeq" id="WP_207348438.1">
    <property type="nucleotide sequence ID" value="NZ_CP076456.1"/>
</dbReference>
<sequence length="412" mass="43781">MTDSPAKRHIVIVGASLAGTRAAEGLRAFGHTGPITLIGSEHELPYDRPPLSKDLLKSDWTDASVELFRLATTASLGASDIRLELGVPADGLNTADRAVHLADGREIPYDVLIIATGAAARPSPWQPESGVYQLRTLDDSRALAACLRRREPIVIVGGGFIGTEIAAAAIGFGCDVTVVDPVAEPMTRIVGPETALTLTDLHTRNGARTRFGVGVTDIQGREGALTVSLADGSRIETSAAVVGIGSIPSTYWLADSALDTANGVLTDSRLRAFGAEDVYAIGDVARWPHPGRGILVRAEHWTNASDQARYVAAAITGTMDADYQPTDFVWSDQYDWKIHTVGWRDPDGISYTVGDLADGRAAVLHTDIQGVPCGAVTINWIRGLNLIRRLLAADASAEAIADELKQMAYAAR</sequence>
<dbReference type="InterPro" id="IPR050446">
    <property type="entry name" value="FAD-oxidoreductase/Apoptosis"/>
</dbReference>
<dbReference type="PANTHER" id="PTHR43557">
    <property type="entry name" value="APOPTOSIS-INDUCING FACTOR 1"/>
    <property type="match status" value="1"/>
</dbReference>
<dbReference type="GO" id="GO:0005737">
    <property type="term" value="C:cytoplasm"/>
    <property type="evidence" value="ECO:0007669"/>
    <property type="project" value="TreeGrafter"/>
</dbReference>
<keyword evidence="4" id="KW-0560">Oxidoreductase</keyword>
<feature type="domain" description="FAD/NAD(P)-binding" evidence="5">
    <location>
        <begin position="9"/>
        <end position="308"/>
    </location>
</feature>
<accession>A0A975S6A7</accession>
<dbReference type="KEGG" id="asun:KG104_02000"/>
<keyword evidence="2" id="KW-0285">Flavoprotein</keyword>
<evidence type="ECO:0000313" key="7">
    <source>
        <dbReference type="EMBL" id="QWQ36617.1"/>
    </source>
</evidence>
<comment type="cofactor">
    <cofactor evidence="1">
        <name>FAD</name>
        <dbReference type="ChEBI" id="CHEBI:57692"/>
    </cofactor>
</comment>
<evidence type="ECO:0000313" key="8">
    <source>
        <dbReference type="Proteomes" id="UP000680588"/>
    </source>
</evidence>
<dbReference type="InterPro" id="IPR028202">
    <property type="entry name" value="Reductase_C"/>
</dbReference>
<protein>
    <submittedName>
        <fullName evidence="7">FAD-dependent oxidoreductase</fullName>
    </submittedName>
</protein>
<dbReference type="SUPFAM" id="SSF55424">
    <property type="entry name" value="FAD/NAD-linked reductases, dimerisation (C-terminal) domain"/>
    <property type="match status" value="1"/>
</dbReference>